<feature type="compositionally biased region" description="Polar residues" evidence="1">
    <location>
        <begin position="27"/>
        <end position="42"/>
    </location>
</feature>
<dbReference type="Proteomes" id="UP000015354">
    <property type="component" value="Unassembled WGS sequence"/>
</dbReference>
<keyword evidence="3" id="KW-1185">Reference proteome</keyword>
<feature type="compositionally biased region" description="Basic and acidic residues" evidence="1">
    <location>
        <begin position="16"/>
        <end position="26"/>
    </location>
</feature>
<feature type="compositionally biased region" description="Basic and acidic residues" evidence="1">
    <location>
        <begin position="330"/>
        <end position="342"/>
    </location>
</feature>
<reference evidence="2 3" key="1">
    <citation type="journal article" date="2013" name="PLoS ONE">
        <title>Predicting the Proteins of Angomonas deanei, Strigomonas culicis and Their Respective Endosymbionts Reveals New Aspects of the Trypanosomatidae Family.</title>
        <authorList>
            <person name="Motta M.C."/>
            <person name="Martins A.C."/>
            <person name="de Souza S.S."/>
            <person name="Catta-Preta C.M."/>
            <person name="Silva R."/>
            <person name="Klein C.C."/>
            <person name="de Almeida L.G."/>
            <person name="de Lima Cunha O."/>
            <person name="Ciapina L.P."/>
            <person name="Brocchi M."/>
            <person name="Colabardini A.C."/>
            <person name="de Araujo Lima B."/>
            <person name="Machado C.R."/>
            <person name="de Almeida Soares C.M."/>
            <person name="Probst C.M."/>
            <person name="de Menezes C.B."/>
            <person name="Thompson C.E."/>
            <person name="Bartholomeu D.C."/>
            <person name="Gradia D.F."/>
            <person name="Pavoni D.P."/>
            <person name="Grisard E.C."/>
            <person name="Fantinatti-Garboggini F."/>
            <person name="Marchini F.K."/>
            <person name="Rodrigues-Luiz G.F."/>
            <person name="Wagner G."/>
            <person name="Goldman G.H."/>
            <person name="Fietto J.L."/>
            <person name="Elias M.C."/>
            <person name="Goldman M.H."/>
            <person name="Sagot M.F."/>
            <person name="Pereira M."/>
            <person name="Stoco P.H."/>
            <person name="de Mendonca-Neto R.P."/>
            <person name="Teixeira S.M."/>
            <person name="Maciel T.E."/>
            <person name="de Oliveira Mendes T.A."/>
            <person name="Urmenyi T.P."/>
            <person name="de Souza W."/>
            <person name="Schenkman S."/>
            <person name="de Vasconcelos A.T."/>
        </authorList>
    </citation>
    <scope>NUCLEOTIDE SEQUENCE [LARGE SCALE GENOMIC DNA]</scope>
</reference>
<proteinExistence type="predicted"/>
<evidence type="ECO:0000313" key="2">
    <source>
        <dbReference type="EMBL" id="EPY18371.1"/>
    </source>
</evidence>
<evidence type="ECO:0000256" key="1">
    <source>
        <dbReference type="SAM" id="MobiDB-lite"/>
    </source>
</evidence>
<gene>
    <name evidence="2" type="ORF">STCU_10008</name>
</gene>
<accession>S9UV14</accession>
<feature type="compositionally biased region" description="Acidic residues" evidence="1">
    <location>
        <begin position="1"/>
        <end position="10"/>
    </location>
</feature>
<comment type="caution">
    <text evidence="2">The sequence shown here is derived from an EMBL/GenBank/DDBJ whole genome shotgun (WGS) entry which is preliminary data.</text>
</comment>
<dbReference type="AlphaFoldDB" id="S9UV14"/>
<evidence type="ECO:0000313" key="3">
    <source>
        <dbReference type="Proteomes" id="UP000015354"/>
    </source>
</evidence>
<organism evidence="2 3">
    <name type="scientific">Strigomonas culicis</name>
    <dbReference type="NCBI Taxonomy" id="28005"/>
    <lineage>
        <taxon>Eukaryota</taxon>
        <taxon>Discoba</taxon>
        <taxon>Euglenozoa</taxon>
        <taxon>Kinetoplastea</taxon>
        <taxon>Metakinetoplastina</taxon>
        <taxon>Trypanosomatida</taxon>
        <taxon>Trypanosomatidae</taxon>
        <taxon>Strigomonadinae</taxon>
        <taxon>Strigomonas</taxon>
    </lineage>
</organism>
<protein>
    <submittedName>
        <fullName evidence="2">Uncharacterized protein</fullName>
    </submittedName>
</protein>
<feature type="region of interest" description="Disordered" evidence="1">
    <location>
        <begin position="114"/>
        <end position="140"/>
    </location>
</feature>
<sequence>MSLFSIDDDVDVSKPGTERGLTERNQRGSFTESGLSSDTSFPTDVVQPARGELPLPPPPSEGLSGLPPAAAATAAHPSDSNAAAKDAIPLPVGALKPAMAAALRQERVALAAGRISATEESKPTTSARRESVAAEPAPPVLTPQAEYRFLADEPAHALPVYTDAKRGSMDFTDVRGGGAMQHRLSVNELSPQGTVPLTLTLFNHMSNAHEGLYELEQESCTSKSRSNVGVSMEEYASMKWSASFGFDELGAHGLRRTHALFTDAFAVIARDVNQEYELYAAELYPMGGSPAELDTSGPSMYDSASLMFSGAVGAEEAEGQSLSPTLLEADGARQERGAPEGRRGKRPCPSVVDGLRGEESLLRHFCSMPDSLAPHPPAARDTAGHQRRAGAKSGRDPLPPAVDAAEASTAPHAGPTSLRMRYRFPQPRIHGARLPELPKMDPRVLFGSDCIAAAPWVDSPRNVDSDDEDFVAKRRP</sequence>
<feature type="region of interest" description="Disordered" evidence="1">
    <location>
        <begin position="367"/>
        <end position="417"/>
    </location>
</feature>
<feature type="region of interest" description="Disordered" evidence="1">
    <location>
        <begin position="315"/>
        <end position="353"/>
    </location>
</feature>
<dbReference type="EMBL" id="ATMH01009970">
    <property type="protein sequence ID" value="EPY18371.1"/>
    <property type="molecule type" value="Genomic_DNA"/>
</dbReference>
<feature type="region of interest" description="Disordered" evidence="1">
    <location>
        <begin position="456"/>
        <end position="476"/>
    </location>
</feature>
<feature type="region of interest" description="Disordered" evidence="1">
    <location>
        <begin position="1"/>
        <end position="83"/>
    </location>
</feature>
<feature type="compositionally biased region" description="Basic and acidic residues" evidence="1">
    <location>
        <begin position="117"/>
        <end position="132"/>
    </location>
</feature>
<feature type="compositionally biased region" description="Low complexity" evidence="1">
    <location>
        <begin position="61"/>
        <end position="83"/>
    </location>
</feature>
<name>S9UV14_9TRYP</name>